<dbReference type="HOGENOM" id="CLU_907135_0_0_1"/>
<dbReference type="AlphaFoldDB" id="D6WUQ3"/>
<keyword evidence="3" id="KW-1185">Reference proteome</keyword>
<sequence>MGQSQSTRRLKSIKTNVCEIAEKIRNDELSAREIDRSHEILLDYVKELKYILGKNLRASKIRKVEKAIIGALQDLATLEGSLKTIEPRLKAKSMQTLADIEKNIKTIGDNLLNQNFELDKEVISKYKKRISFIDGVDDDIGVRKNELLDVVTCVESALSEREIEQQLKQAEEKHYNLNDNKTLTELRNKVGEIPEVSEKVTKRKNYLLYNIDNTLVALSVTNPNLVTDVVERYNRFENSFTLNCNLDELVSVFEQLSQLKVKLEQRLKVLEQQIELEKIDPFAEKIPVKETNDKLNQIREAVGKIQT</sequence>
<dbReference type="InParanoid" id="D6WUQ3"/>
<reference evidence="2 3" key="2">
    <citation type="journal article" date="2010" name="Nucleic Acids Res.">
        <title>BeetleBase in 2010: revisions to provide comprehensive genomic information for Tribolium castaneum.</title>
        <authorList>
            <person name="Kim H.S."/>
            <person name="Murphy T."/>
            <person name="Xia J."/>
            <person name="Caragea D."/>
            <person name="Park Y."/>
            <person name="Beeman R.W."/>
            <person name="Lorenzen M.D."/>
            <person name="Butcher S."/>
            <person name="Manak J.R."/>
            <person name="Brown S.J."/>
        </authorList>
    </citation>
    <scope>GENOME REANNOTATION</scope>
    <source>
        <strain evidence="2 3">Georgia GA2</strain>
    </source>
</reference>
<reference evidence="2 3" key="1">
    <citation type="journal article" date="2008" name="Nature">
        <title>The genome of the model beetle and pest Tribolium castaneum.</title>
        <authorList>
            <consortium name="Tribolium Genome Sequencing Consortium"/>
            <person name="Richards S."/>
            <person name="Gibbs R.A."/>
            <person name="Weinstock G.M."/>
            <person name="Brown S.J."/>
            <person name="Denell R."/>
            <person name="Beeman R.W."/>
            <person name="Gibbs R."/>
            <person name="Beeman R.W."/>
            <person name="Brown S.J."/>
            <person name="Bucher G."/>
            <person name="Friedrich M."/>
            <person name="Grimmelikhuijzen C.J."/>
            <person name="Klingler M."/>
            <person name="Lorenzen M."/>
            <person name="Richards S."/>
            <person name="Roth S."/>
            <person name="Schroder R."/>
            <person name="Tautz D."/>
            <person name="Zdobnov E.M."/>
            <person name="Muzny D."/>
            <person name="Gibbs R.A."/>
            <person name="Weinstock G.M."/>
            <person name="Attaway T."/>
            <person name="Bell S."/>
            <person name="Buhay C.J."/>
            <person name="Chandrabose M.N."/>
            <person name="Chavez D."/>
            <person name="Clerk-Blankenburg K.P."/>
            <person name="Cree A."/>
            <person name="Dao M."/>
            <person name="Davis C."/>
            <person name="Chacko J."/>
            <person name="Dinh H."/>
            <person name="Dugan-Rocha S."/>
            <person name="Fowler G."/>
            <person name="Garner T.T."/>
            <person name="Garnes J."/>
            <person name="Gnirke A."/>
            <person name="Hawes A."/>
            <person name="Hernandez J."/>
            <person name="Hines S."/>
            <person name="Holder M."/>
            <person name="Hume J."/>
            <person name="Jhangiani S.N."/>
            <person name="Joshi V."/>
            <person name="Khan Z.M."/>
            <person name="Jackson L."/>
            <person name="Kovar C."/>
            <person name="Kowis A."/>
            <person name="Lee S."/>
            <person name="Lewis L.R."/>
            <person name="Margolis J."/>
            <person name="Morgan M."/>
            <person name="Nazareth L.V."/>
            <person name="Nguyen N."/>
            <person name="Okwuonu G."/>
            <person name="Parker D."/>
            <person name="Richards S."/>
            <person name="Ruiz S.J."/>
            <person name="Santibanez J."/>
            <person name="Savard J."/>
            <person name="Scherer S.E."/>
            <person name="Schneider B."/>
            <person name="Sodergren E."/>
            <person name="Tautz D."/>
            <person name="Vattahil S."/>
            <person name="Villasana D."/>
            <person name="White C.S."/>
            <person name="Wright R."/>
            <person name="Park Y."/>
            <person name="Beeman R.W."/>
            <person name="Lord J."/>
            <person name="Oppert B."/>
            <person name="Lorenzen M."/>
            <person name="Brown S."/>
            <person name="Wang L."/>
            <person name="Savard J."/>
            <person name="Tautz D."/>
            <person name="Richards S."/>
            <person name="Weinstock G."/>
            <person name="Gibbs R.A."/>
            <person name="Liu Y."/>
            <person name="Worley K."/>
            <person name="Weinstock G."/>
            <person name="Elsik C.G."/>
            <person name="Reese J.T."/>
            <person name="Elhaik E."/>
            <person name="Landan G."/>
            <person name="Graur D."/>
            <person name="Arensburger P."/>
            <person name="Atkinson P."/>
            <person name="Beeman R.W."/>
            <person name="Beidler J."/>
            <person name="Brown S.J."/>
            <person name="Demuth J.P."/>
            <person name="Drury D.W."/>
            <person name="Du Y.Z."/>
            <person name="Fujiwara H."/>
            <person name="Lorenzen M."/>
            <person name="Maselli V."/>
            <person name="Osanai M."/>
            <person name="Park Y."/>
            <person name="Robertson H.M."/>
            <person name="Tu Z."/>
            <person name="Wang J.J."/>
            <person name="Wang S."/>
            <person name="Richards S."/>
            <person name="Song H."/>
            <person name="Zhang L."/>
            <person name="Sodergren E."/>
            <person name="Werner D."/>
            <person name="Stanke M."/>
            <person name="Morgenstern B."/>
            <person name="Solovyev V."/>
            <person name="Kosarev P."/>
            <person name="Brown G."/>
            <person name="Chen H.C."/>
            <person name="Ermolaeva O."/>
            <person name="Hlavina W."/>
            <person name="Kapustin Y."/>
            <person name="Kiryutin B."/>
            <person name="Kitts P."/>
            <person name="Maglott D."/>
            <person name="Pruitt K."/>
            <person name="Sapojnikov V."/>
            <person name="Souvorov A."/>
            <person name="Mackey A.J."/>
            <person name="Waterhouse R.M."/>
            <person name="Wyder S."/>
            <person name="Zdobnov E.M."/>
            <person name="Zdobnov E.M."/>
            <person name="Wyder S."/>
            <person name="Kriventseva E.V."/>
            <person name="Kadowaki T."/>
            <person name="Bork P."/>
            <person name="Aranda M."/>
            <person name="Bao R."/>
            <person name="Beermann A."/>
            <person name="Berns N."/>
            <person name="Bolognesi R."/>
            <person name="Bonneton F."/>
            <person name="Bopp D."/>
            <person name="Brown S.J."/>
            <person name="Bucher G."/>
            <person name="Butts T."/>
            <person name="Chaumot A."/>
            <person name="Denell R.E."/>
            <person name="Ferrier D.E."/>
            <person name="Friedrich M."/>
            <person name="Gordon C.M."/>
            <person name="Jindra M."/>
            <person name="Klingler M."/>
            <person name="Lan Q."/>
            <person name="Lattorff H.M."/>
            <person name="Laudet V."/>
            <person name="von Levetsow C."/>
            <person name="Liu Z."/>
            <person name="Lutz R."/>
            <person name="Lynch J.A."/>
            <person name="da Fonseca R.N."/>
            <person name="Posnien N."/>
            <person name="Reuter R."/>
            <person name="Roth S."/>
            <person name="Savard J."/>
            <person name="Schinko J.B."/>
            <person name="Schmitt C."/>
            <person name="Schoppmeier M."/>
            <person name="Schroder R."/>
            <person name="Shippy T.D."/>
            <person name="Simonnet F."/>
            <person name="Marques-Souza H."/>
            <person name="Tautz D."/>
            <person name="Tomoyasu Y."/>
            <person name="Trauner J."/>
            <person name="Van der Zee M."/>
            <person name="Vervoort M."/>
            <person name="Wittkopp N."/>
            <person name="Wimmer E.A."/>
            <person name="Yang X."/>
            <person name="Jones A.K."/>
            <person name="Sattelle D.B."/>
            <person name="Ebert P.R."/>
            <person name="Nelson D."/>
            <person name="Scott J.G."/>
            <person name="Beeman R.W."/>
            <person name="Muthukrishnan S."/>
            <person name="Kramer K.J."/>
            <person name="Arakane Y."/>
            <person name="Beeman R.W."/>
            <person name="Zhu Q."/>
            <person name="Hogenkamp D."/>
            <person name="Dixit R."/>
            <person name="Oppert B."/>
            <person name="Jiang H."/>
            <person name="Zou Z."/>
            <person name="Marshall J."/>
            <person name="Elpidina E."/>
            <person name="Vinokurov K."/>
            <person name="Oppert C."/>
            <person name="Zou Z."/>
            <person name="Evans J."/>
            <person name="Lu Z."/>
            <person name="Zhao P."/>
            <person name="Sumathipala N."/>
            <person name="Altincicek B."/>
            <person name="Vilcinskas A."/>
            <person name="Williams M."/>
            <person name="Hultmark D."/>
            <person name="Hetru C."/>
            <person name="Jiang H."/>
            <person name="Grimmelikhuijzen C.J."/>
            <person name="Hauser F."/>
            <person name="Cazzamali G."/>
            <person name="Williamson M."/>
            <person name="Park Y."/>
            <person name="Li B."/>
            <person name="Tanaka Y."/>
            <person name="Predel R."/>
            <person name="Neupert S."/>
            <person name="Schachtner J."/>
            <person name="Verleyen P."/>
            <person name="Raible F."/>
            <person name="Bork P."/>
            <person name="Friedrich M."/>
            <person name="Walden K.K."/>
            <person name="Robertson H.M."/>
            <person name="Angeli S."/>
            <person name="Foret S."/>
            <person name="Bucher G."/>
            <person name="Schuetz S."/>
            <person name="Maleszka R."/>
            <person name="Wimmer E.A."/>
            <person name="Beeman R.W."/>
            <person name="Lorenzen M."/>
            <person name="Tomoyasu Y."/>
            <person name="Miller S.C."/>
            <person name="Grossmann D."/>
            <person name="Bucher G."/>
        </authorList>
    </citation>
    <scope>NUCLEOTIDE SEQUENCE [LARGE SCALE GENOMIC DNA]</scope>
    <source>
        <strain evidence="2 3">Georgia GA2</strain>
    </source>
</reference>
<dbReference type="Proteomes" id="UP000007266">
    <property type="component" value="Linkage group 8"/>
</dbReference>
<proteinExistence type="predicted"/>
<gene>
    <name evidence="2" type="primary">AUGUSTUS-3.0.2_05381</name>
    <name evidence="2" type="ORF">TcasGA2_TC005381</name>
</gene>
<dbReference type="EMBL" id="KQ971363">
    <property type="protein sequence ID" value="EFA07816.1"/>
    <property type="molecule type" value="Genomic_DNA"/>
</dbReference>
<accession>D6WUQ3</accession>
<name>D6WUQ3_TRICA</name>
<evidence type="ECO:0000256" key="1">
    <source>
        <dbReference type="SAM" id="Coils"/>
    </source>
</evidence>
<feature type="coiled-coil region" evidence="1">
    <location>
        <begin position="246"/>
        <end position="280"/>
    </location>
</feature>
<protein>
    <submittedName>
        <fullName evidence="2">Uncharacterized protein</fullName>
    </submittedName>
</protein>
<evidence type="ECO:0000313" key="2">
    <source>
        <dbReference type="EMBL" id="EFA07816.1"/>
    </source>
</evidence>
<organism evidence="2 3">
    <name type="scientific">Tribolium castaneum</name>
    <name type="common">Red flour beetle</name>
    <dbReference type="NCBI Taxonomy" id="7070"/>
    <lineage>
        <taxon>Eukaryota</taxon>
        <taxon>Metazoa</taxon>
        <taxon>Ecdysozoa</taxon>
        <taxon>Arthropoda</taxon>
        <taxon>Hexapoda</taxon>
        <taxon>Insecta</taxon>
        <taxon>Pterygota</taxon>
        <taxon>Neoptera</taxon>
        <taxon>Endopterygota</taxon>
        <taxon>Coleoptera</taxon>
        <taxon>Polyphaga</taxon>
        <taxon>Cucujiformia</taxon>
        <taxon>Tenebrionidae</taxon>
        <taxon>Tenebrionidae incertae sedis</taxon>
        <taxon>Tribolium</taxon>
    </lineage>
</organism>
<evidence type="ECO:0000313" key="3">
    <source>
        <dbReference type="Proteomes" id="UP000007266"/>
    </source>
</evidence>
<keyword evidence="1" id="KW-0175">Coiled coil</keyword>